<reference evidence="6" key="1">
    <citation type="submission" date="2018-11" db="EMBL/GenBank/DDBJ databases">
        <title>Emergence of plasmid-mediated tetracycline resistance in animals and humans.</title>
        <authorList>
            <person name="He T."/>
            <person name="Wang R."/>
            <person name="Liu D."/>
            <person name="Walsh T.R."/>
            <person name="Zhang R."/>
            <person name="Lv Y."/>
            <person name="Ke Y."/>
            <person name="Ji Q."/>
            <person name="Wei R."/>
            <person name="Liu Z."/>
            <person name="Shen Y."/>
            <person name="Sun L."/>
            <person name="Lei L."/>
            <person name="Lv Z."/>
            <person name="Li Y."/>
            <person name="Pang M."/>
            <person name="Wang L."/>
            <person name="Sun Q."/>
            <person name="Shen Z."/>
            <person name="Wang S."/>
            <person name="Chen G."/>
            <person name="Wu C."/>
            <person name="Shen J."/>
            <person name="Wang Y."/>
        </authorList>
    </citation>
    <scope>NUCLEOTIDE SEQUENCE</scope>
    <source>
        <strain evidence="6">47EC</strain>
        <plasmid evidence="6">p47EC</plasmid>
    </source>
</reference>
<dbReference type="InterPro" id="IPR017871">
    <property type="entry name" value="ABC_transporter-like_CS"/>
</dbReference>
<feature type="domain" description="ABC transporter" evidence="5">
    <location>
        <begin position="326"/>
        <end position="537"/>
    </location>
</feature>
<dbReference type="SMART" id="SM00382">
    <property type="entry name" value="AAA"/>
    <property type="match status" value="2"/>
</dbReference>
<feature type="domain" description="ABC transporter" evidence="5">
    <location>
        <begin position="5"/>
        <end position="238"/>
    </location>
</feature>
<dbReference type="InterPro" id="IPR003593">
    <property type="entry name" value="AAA+_ATPase"/>
</dbReference>
<dbReference type="SUPFAM" id="SSF52540">
    <property type="entry name" value="P-loop containing nucleoside triphosphate hydrolases"/>
    <property type="match status" value="2"/>
</dbReference>
<evidence type="ECO:0000256" key="4">
    <source>
        <dbReference type="SAM" id="MobiDB-lite"/>
    </source>
</evidence>
<evidence type="ECO:0000256" key="3">
    <source>
        <dbReference type="ARBA" id="ARBA00022840"/>
    </source>
</evidence>
<dbReference type="Gene3D" id="3.40.50.300">
    <property type="entry name" value="P-loop containing nucleotide triphosphate hydrolases"/>
    <property type="match status" value="2"/>
</dbReference>
<evidence type="ECO:0000259" key="5">
    <source>
        <dbReference type="PROSITE" id="PS50893"/>
    </source>
</evidence>
<dbReference type="GO" id="GO:0016887">
    <property type="term" value="F:ATP hydrolysis activity"/>
    <property type="evidence" value="ECO:0007669"/>
    <property type="project" value="InterPro"/>
</dbReference>
<keyword evidence="6" id="KW-0614">Plasmid</keyword>
<evidence type="ECO:0000256" key="1">
    <source>
        <dbReference type="ARBA" id="ARBA00022737"/>
    </source>
</evidence>
<dbReference type="InterPro" id="IPR027417">
    <property type="entry name" value="P-loop_NTPase"/>
</dbReference>
<dbReference type="PANTHER" id="PTHR19211:SF6">
    <property type="entry name" value="BLL7188 PROTEIN"/>
    <property type="match status" value="1"/>
</dbReference>
<dbReference type="InterPro" id="IPR050611">
    <property type="entry name" value="ABCF"/>
</dbReference>
<sequence length="537" mass="59666">MSKFLQLNQLSYGLPNGNTVFSNLTYTFSQPITALIGRNGVGKSLLAQIMAGRLLPTEGSCINRDLVYYLSQKAHENSAETVAEALGIQSILDALQRIENGSVDPDDFETVGSRWCIQDEALNLLADLSLSHVSLATAMQQLSGGEQMRIRIAAAFLSQAQILILDEPSNHLDYHYKQVLWSMIQSWQGQVIIITHDRYLLNQVNAIVELSAKGLTAYSGAYQDYIEQRDAELASAIQQLNAVKQTEKKRLAVVQQQLERQAKRSSQANKQRGEQNQAKILLDRQKNRSELSSGKAKQQRDQIAEQGKLAIQSAKNRIDQQESVVLHGYDVDAFVPKILAELNQLILPYLAEHLCEFHGQIEKGDRIAIVGKNGSGKSVLLKALAGKISPSQGEVIHHVSFAYLDQQLSSLDLSKSILEQVSDGQTKEKITDLRMQLAQLGLDNTVINQPMKALSGGEQLKAALILALYQKKPAQLLLLDEPNNHLDLPSLQALEQLLQSYRGALVIVAHDQEFLENIGITKYLVATENGWQWQENF</sequence>
<evidence type="ECO:0000256" key="2">
    <source>
        <dbReference type="ARBA" id="ARBA00022741"/>
    </source>
</evidence>
<keyword evidence="2" id="KW-0547">Nucleotide-binding</keyword>
<dbReference type="AlphaFoldDB" id="A0A482M9K2"/>
<protein>
    <submittedName>
        <fullName evidence="6">ABC transporter</fullName>
    </submittedName>
</protein>
<accession>A0A482M9K2</accession>
<dbReference type="GO" id="GO:0005524">
    <property type="term" value="F:ATP binding"/>
    <property type="evidence" value="ECO:0007669"/>
    <property type="project" value="UniProtKB-KW"/>
</dbReference>
<dbReference type="CDD" id="cd03221">
    <property type="entry name" value="ABCF_EF-3"/>
    <property type="match status" value="1"/>
</dbReference>
<dbReference type="Pfam" id="PF00005">
    <property type="entry name" value="ABC_tran"/>
    <property type="match status" value="2"/>
</dbReference>
<geneLocation type="plasmid" evidence="6">
    <name>p47EC</name>
</geneLocation>
<proteinExistence type="predicted"/>
<dbReference type="EMBL" id="MK134376">
    <property type="protein sequence ID" value="QBQ69901.1"/>
    <property type="molecule type" value="Genomic_DNA"/>
</dbReference>
<dbReference type="PROSITE" id="PS50893">
    <property type="entry name" value="ABC_TRANSPORTER_2"/>
    <property type="match status" value="2"/>
</dbReference>
<evidence type="ECO:0000313" key="6">
    <source>
        <dbReference type="EMBL" id="QBQ69901.1"/>
    </source>
</evidence>
<name>A0A482M9K2_ECOLX</name>
<dbReference type="RefSeq" id="WP_136655509.1">
    <property type="nucleotide sequence ID" value="NZ_BPFN01000109.1"/>
</dbReference>
<keyword evidence="1" id="KW-0677">Repeat</keyword>
<feature type="region of interest" description="Disordered" evidence="4">
    <location>
        <begin position="262"/>
        <end position="302"/>
    </location>
</feature>
<keyword evidence="3" id="KW-0067">ATP-binding</keyword>
<dbReference type="PROSITE" id="PS00211">
    <property type="entry name" value="ABC_TRANSPORTER_1"/>
    <property type="match status" value="1"/>
</dbReference>
<feature type="compositionally biased region" description="Polar residues" evidence="4">
    <location>
        <begin position="262"/>
        <end position="278"/>
    </location>
</feature>
<organism evidence="6">
    <name type="scientific">Escherichia coli</name>
    <dbReference type="NCBI Taxonomy" id="562"/>
    <lineage>
        <taxon>Bacteria</taxon>
        <taxon>Pseudomonadati</taxon>
        <taxon>Pseudomonadota</taxon>
        <taxon>Gammaproteobacteria</taxon>
        <taxon>Enterobacterales</taxon>
        <taxon>Enterobacteriaceae</taxon>
        <taxon>Escherichia</taxon>
    </lineage>
</organism>
<dbReference type="InterPro" id="IPR003439">
    <property type="entry name" value="ABC_transporter-like_ATP-bd"/>
</dbReference>
<dbReference type="PANTHER" id="PTHR19211">
    <property type="entry name" value="ATP-BINDING TRANSPORT PROTEIN-RELATED"/>
    <property type="match status" value="1"/>
</dbReference>